<evidence type="ECO:0000256" key="6">
    <source>
        <dbReference type="SAM" id="Phobius"/>
    </source>
</evidence>
<dbReference type="AlphaFoldDB" id="A0A1A7NP50"/>
<comment type="caution">
    <text evidence="7">The sequence shown here is derived from an EMBL/GenBank/DDBJ whole genome shotgun (WGS) entry which is preliminary data.</text>
</comment>
<dbReference type="GO" id="GO:0005886">
    <property type="term" value="C:plasma membrane"/>
    <property type="evidence" value="ECO:0007669"/>
    <property type="project" value="UniProtKB-SubCell"/>
</dbReference>
<gene>
    <name evidence="7" type="ORF">QV01_07660</name>
</gene>
<dbReference type="Proteomes" id="UP000243558">
    <property type="component" value="Unassembled WGS sequence"/>
</dbReference>
<evidence type="ECO:0000256" key="1">
    <source>
        <dbReference type="ARBA" id="ARBA00004651"/>
    </source>
</evidence>
<keyword evidence="8" id="KW-1185">Reference proteome</keyword>
<organism evidence="7 8">
    <name type="scientific">Gallibacterium genomosp. 3</name>
    <dbReference type="NCBI Taxonomy" id="505345"/>
    <lineage>
        <taxon>Bacteria</taxon>
        <taxon>Pseudomonadati</taxon>
        <taxon>Pseudomonadota</taxon>
        <taxon>Gammaproteobacteria</taxon>
        <taxon>Pasteurellales</taxon>
        <taxon>Pasteurellaceae</taxon>
        <taxon>Gallibacterium</taxon>
    </lineage>
</organism>
<evidence type="ECO:0000256" key="3">
    <source>
        <dbReference type="ARBA" id="ARBA00022692"/>
    </source>
</evidence>
<protein>
    <submittedName>
        <fullName evidence="7">Polysaccharide biosynthesis protein</fullName>
    </submittedName>
</protein>
<evidence type="ECO:0000256" key="2">
    <source>
        <dbReference type="ARBA" id="ARBA00022475"/>
    </source>
</evidence>
<dbReference type="Pfam" id="PF01943">
    <property type="entry name" value="Polysacc_synt"/>
    <property type="match status" value="1"/>
</dbReference>
<evidence type="ECO:0000256" key="4">
    <source>
        <dbReference type="ARBA" id="ARBA00022989"/>
    </source>
</evidence>
<feature type="transmembrane region" description="Helical" evidence="6">
    <location>
        <begin position="410"/>
        <end position="428"/>
    </location>
</feature>
<keyword evidence="4 6" id="KW-1133">Transmembrane helix</keyword>
<feature type="transmembrane region" description="Helical" evidence="6">
    <location>
        <begin position="354"/>
        <end position="372"/>
    </location>
</feature>
<feature type="transmembrane region" description="Helical" evidence="6">
    <location>
        <begin position="172"/>
        <end position="191"/>
    </location>
</feature>
<feature type="transmembrane region" description="Helical" evidence="6">
    <location>
        <begin position="323"/>
        <end position="347"/>
    </location>
</feature>
<feature type="transmembrane region" description="Helical" evidence="6">
    <location>
        <begin position="434"/>
        <end position="452"/>
    </location>
</feature>
<feature type="transmembrane region" description="Helical" evidence="6">
    <location>
        <begin position="145"/>
        <end position="166"/>
    </location>
</feature>
<comment type="subcellular location">
    <subcellularLocation>
        <location evidence="1">Cell membrane</location>
        <topology evidence="1">Multi-pass membrane protein</topology>
    </subcellularLocation>
</comment>
<feature type="transmembrane region" description="Helical" evidence="6">
    <location>
        <begin position="212"/>
        <end position="229"/>
    </location>
</feature>
<accession>A0A1A7NP50</accession>
<dbReference type="OrthoDB" id="3249502at2"/>
<feature type="transmembrane region" description="Helical" evidence="6">
    <location>
        <begin position="14"/>
        <end position="37"/>
    </location>
</feature>
<dbReference type="PANTHER" id="PTHR30250">
    <property type="entry name" value="PST FAMILY PREDICTED COLANIC ACID TRANSPORTER"/>
    <property type="match status" value="1"/>
</dbReference>
<feature type="transmembrane region" description="Helical" evidence="6">
    <location>
        <begin position="255"/>
        <end position="275"/>
    </location>
</feature>
<evidence type="ECO:0000313" key="7">
    <source>
        <dbReference type="EMBL" id="OBW91375.1"/>
    </source>
</evidence>
<keyword evidence="5 6" id="KW-0472">Membrane</keyword>
<feature type="transmembrane region" description="Helical" evidence="6">
    <location>
        <begin position="49"/>
        <end position="73"/>
    </location>
</feature>
<feature type="transmembrane region" description="Helical" evidence="6">
    <location>
        <begin position="115"/>
        <end position="133"/>
    </location>
</feature>
<reference evidence="7 8" key="1">
    <citation type="submission" date="2014-11" db="EMBL/GenBank/DDBJ databases">
        <title>Pan-genome of Gallibacterium spp.</title>
        <authorList>
            <person name="Kudirkiene E."/>
            <person name="Bojesen A.M."/>
        </authorList>
    </citation>
    <scope>NUCLEOTIDE SEQUENCE [LARGE SCALE GENOMIC DNA]</scope>
    <source>
        <strain evidence="7 8">F151</strain>
    </source>
</reference>
<keyword evidence="2" id="KW-1003">Cell membrane</keyword>
<name>A0A1A7NP50_9PAST</name>
<sequence>MGNAVSDKLLKNTLIYSIGSFGSKILSFLLLPLFSLYLSTVEMGQYDLILTFTMLVTPVVTLQLSDAIYRWLIAEDKKAGTEAKVISSALLMFMLACLVMLLLVVGINYFYPQPYLVETLLLLVTSSLFYILQQALRGLELTQKFALSGILYSFLLLLFSVIGLWLLSDKLFAVLIGMIAANLVVVLIILFRWQVSVYLSWSSIDRQLLKPMLMYALPLVPNAVSWWLMTMANKYIIFQQIDTAANGIYAVSSRLPSILMIVFSLFLLAWQDVILKNDNGDYRQVTTETFAQLSKFMFSIGLIFISISEPLIHYLFAKQFYSAWQYMPLLVLATVFTSFCAFLGTAYQQKKNTLKILTTTLLGAVINIVISFCLMAKIGLFAAALGTLVSFIVVFLIRQQDVKSFYPVQLAWKFFWFPLGLSLVYCYLVNLNQLTINFVLLAIALVMFFILNQRLVGKVWKKITERVL</sequence>
<evidence type="ECO:0000313" key="8">
    <source>
        <dbReference type="Proteomes" id="UP000243558"/>
    </source>
</evidence>
<evidence type="ECO:0000256" key="5">
    <source>
        <dbReference type="ARBA" id="ARBA00023136"/>
    </source>
</evidence>
<feature type="transmembrane region" description="Helical" evidence="6">
    <location>
        <begin position="378"/>
        <end position="398"/>
    </location>
</feature>
<dbReference type="InterPro" id="IPR050833">
    <property type="entry name" value="Poly_Biosynth_Transport"/>
</dbReference>
<keyword evidence="3 6" id="KW-0812">Transmembrane</keyword>
<proteinExistence type="predicted"/>
<dbReference type="RefSeq" id="WP_065239567.1">
    <property type="nucleotide sequence ID" value="NZ_JTJM01000035.1"/>
</dbReference>
<dbReference type="EMBL" id="JTJM01000035">
    <property type="protein sequence ID" value="OBW91375.1"/>
    <property type="molecule type" value="Genomic_DNA"/>
</dbReference>
<dbReference type="PANTHER" id="PTHR30250:SF11">
    <property type="entry name" value="O-ANTIGEN TRANSPORTER-RELATED"/>
    <property type="match status" value="1"/>
</dbReference>
<feature type="transmembrane region" description="Helical" evidence="6">
    <location>
        <begin position="296"/>
        <end position="317"/>
    </location>
</feature>
<feature type="transmembrane region" description="Helical" evidence="6">
    <location>
        <begin position="85"/>
        <end position="109"/>
    </location>
</feature>
<dbReference type="PATRIC" id="fig|505345.7.peg.1513"/>
<dbReference type="InterPro" id="IPR002797">
    <property type="entry name" value="Polysacc_synth"/>
</dbReference>